<dbReference type="GO" id="GO:0016491">
    <property type="term" value="F:oxidoreductase activity"/>
    <property type="evidence" value="ECO:0007669"/>
    <property type="project" value="UniProtKB-KW"/>
</dbReference>
<evidence type="ECO:0000256" key="1">
    <source>
        <dbReference type="ARBA" id="ARBA00023002"/>
    </source>
</evidence>
<evidence type="ECO:0000313" key="3">
    <source>
        <dbReference type="Proteomes" id="UP000267164"/>
    </source>
</evidence>
<keyword evidence="1" id="KW-0560">Oxidoreductase</keyword>
<keyword evidence="3" id="KW-1185">Reference proteome</keyword>
<proteinExistence type="predicted"/>
<dbReference type="KEGG" id="nyu:D7D52_20335"/>
<dbReference type="SUPFAM" id="SSF51735">
    <property type="entry name" value="NAD(P)-binding Rossmann-fold domains"/>
    <property type="match status" value="1"/>
</dbReference>
<dbReference type="NCBIfam" id="NF004846">
    <property type="entry name" value="PRK06197.1"/>
    <property type="match status" value="1"/>
</dbReference>
<organism evidence="2 3">
    <name type="scientific">Nocardia yunnanensis</name>
    <dbReference type="NCBI Taxonomy" id="2382165"/>
    <lineage>
        <taxon>Bacteria</taxon>
        <taxon>Bacillati</taxon>
        <taxon>Actinomycetota</taxon>
        <taxon>Actinomycetes</taxon>
        <taxon>Mycobacteriales</taxon>
        <taxon>Nocardiaceae</taxon>
        <taxon>Nocardia</taxon>
    </lineage>
</organism>
<protein>
    <submittedName>
        <fullName evidence="2">SDR family NAD(P)-dependent oxidoreductase</fullName>
    </submittedName>
</protein>
<accession>A0A386ZGW7</accession>
<dbReference type="Pfam" id="PF00106">
    <property type="entry name" value="adh_short"/>
    <property type="match status" value="1"/>
</dbReference>
<dbReference type="PANTHER" id="PTHR43157">
    <property type="entry name" value="PHOSPHATIDYLINOSITOL-GLYCAN BIOSYNTHESIS CLASS F PROTEIN-RELATED"/>
    <property type="match status" value="1"/>
</dbReference>
<dbReference type="AlphaFoldDB" id="A0A386ZGW7"/>
<gene>
    <name evidence="2" type="ORF">D7D52_20335</name>
</gene>
<evidence type="ECO:0000313" key="2">
    <source>
        <dbReference type="EMBL" id="AYF75799.1"/>
    </source>
</evidence>
<dbReference type="OrthoDB" id="4449798at2"/>
<dbReference type="InterPro" id="IPR036291">
    <property type="entry name" value="NAD(P)-bd_dom_sf"/>
</dbReference>
<dbReference type="PRINTS" id="PR00081">
    <property type="entry name" value="GDHRDH"/>
</dbReference>
<reference evidence="2 3" key="1">
    <citation type="submission" date="2018-09" db="EMBL/GenBank/DDBJ databases">
        <title>Nocardia yunnanensis sp. nov., an actinomycete isolated from a soil sample.</title>
        <authorList>
            <person name="Zhang J."/>
        </authorList>
    </citation>
    <scope>NUCLEOTIDE SEQUENCE [LARGE SCALE GENOMIC DNA]</scope>
    <source>
        <strain evidence="2 3">CFHS0054</strain>
    </source>
</reference>
<dbReference type="Gene3D" id="3.40.50.720">
    <property type="entry name" value="NAD(P)-binding Rossmann-like Domain"/>
    <property type="match status" value="1"/>
</dbReference>
<name>A0A386ZGW7_9NOCA</name>
<dbReference type="InterPro" id="IPR002347">
    <property type="entry name" value="SDR_fam"/>
</dbReference>
<dbReference type="PANTHER" id="PTHR43157:SF31">
    <property type="entry name" value="PHOSPHATIDYLINOSITOL-GLYCAN BIOSYNTHESIS CLASS F PROTEIN"/>
    <property type="match status" value="1"/>
</dbReference>
<dbReference type="RefSeq" id="WP_120738663.1">
    <property type="nucleotide sequence ID" value="NZ_CP032568.1"/>
</dbReference>
<dbReference type="EMBL" id="CP032568">
    <property type="protein sequence ID" value="AYF75799.1"/>
    <property type="molecule type" value="Genomic_DNA"/>
</dbReference>
<sequence>MSSVESKIDCGRKCVVGIKTEPWTAADIPDLNGRTAIVTGANTGLGLETARQLAAHGARVVLACRDTGKGEAAALDIRRGAPGAEVSVLELDLLSLDSVRKAAAQVHDEFERIDLLVNNAGALNRKRTLTAGVETTLAANHLGPFAFTGLLLDLLRAAPDGRVVTVSNGTIMQKAETLALDDLNFERRRYKGFAAYKQSKMANALFAFELQRRLNGTDTALMSVLVHPGAAESDFARNLGPAVAFLARPSLRWMFRFFMQTVEMGALPSLRAATDPGVRGGEFLGPSGSFKGFPVRNEAGRQANDPEVAAALWAESERLSGVTYQF</sequence>
<dbReference type="Proteomes" id="UP000267164">
    <property type="component" value="Chromosome"/>
</dbReference>